<protein>
    <submittedName>
        <fullName evidence="1">Uncharacterized protein</fullName>
    </submittedName>
</protein>
<sequence length="37" mass="4181">MCKRSILDNLHNLNSANQIQISANIITNCEIQSPVRQ</sequence>
<name>A0A2P2QU62_RHIMU</name>
<dbReference type="EMBL" id="GGEC01089994">
    <property type="protein sequence ID" value="MBX70478.1"/>
    <property type="molecule type" value="Transcribed_RNA"/>
</dbReference>
<organism evidence="1">
    <name type="scientific">Rhizophora mucronata</name>
    <name type="common">Asiatic mangrove</name>
    <dbReference type="NCBI Taxonomy" id="61149"/>
    <lineage>
        <taxon>Eukaryota</taxon>
        <taxon>Viridiplantae</taxon>
        <taxon>Streptophyta</taxon>
        <taxon>Embryophyta</taxon>
        <taxon>Tracheophyta</taxon>
        <taxon>Spermatophyta</taxon>
        <taxon>Magnoliopsida</taxon>
        <taxon>eudicotyledons</taxon>
        <taxon>Gunneridae</taxon>
        <taxon>Pentapetalae</taxon>
        <taxon>rosids</taxon>
        <taxon>fabids</taxon>
        <taxon>Malpighiales</taxon>
        <taxon>Rhizophoraceae</taxon>
        <taxon>Rhizophora</taxon>
    </lineage>
</organism>
<proteinExistence type="predicted"/>
<accession>A0A2P2QU62</accession>
<reference evidence="1" key="1">
    <citation type="submission" date="2018-02" db="EMBL/GenBank/DDBJ databases">
        <title>Rhizophora mucronata_Transcriptome.</title>
        <authorList>
            <person name="Meera S.P."/>
            <person name="Sreeshan A."/>
            <person name="Augustine A."/>
        </authorList>
    </citation>
    <scope>NUCLEOTIDE SEQUENCE</scope>
    <source>
        <tissue evidence="1">Leaf</tissue>
    </source>
</reference>
<dbReference type="AlphaFoldDB" id="A0A2P2QU62"/>
<evidence type="ECO:0000313" key="1">
    <source>
        <dbReference type="EMBL" id="MBX70478.1"/>
    </source>
</evidence>